<evidence type="ECO:0000256" key="6">
    <source>
        <dbReference type="ARBA" id="ARBA00022723"/>
    </source>
</evidence>
<feature type="transmembrane region" description="Helical" evidence="12">
    <location>
        <begin position="225"/>
        <end position="243"/>
    </location>
</feature>
<dbReference type="InterPro" id="IPR005804">
    <property type="entry name" value="FA_desaturase_dom"/>
</dbReference>
<evidence type="ECO:0000256" key="3">
    <source>
        <dbReference type="ARBA" id="ARBA00022475"/>
    </source>
</evidence>
<evidence type="ECO:0000256" key="11">
    <source>
        <dbReference type="ARBA" id="ARBA00023136"/>
    </source>
</evidence>
<keyword evidence="11 12" id="KW-0472">Membrane</keyword>
<evidence type="ECO:0000256" key="10">
    <source>
        <dbReference type="ARBA" id="ARBA00023033"/>
    </source>
</evidence>
<dbReference type="GO" id="GO:0005886">
    <property type="term" value="C:plasma membrane"/>
    <property type="evidence" value="ECO:0007669"/>
    <property type="project" value="UniProtKB-SubCell"/>
</dbReference>
<feature type="transmembrane region" description="Helical" evidence="12">
    <location>
        <begin position="29"/>
        <end position="47"/>
    </location>
</feature>
<evidence type="ECO:0000256" key="12">
    <source>
        <dbReference type="SAM" id="Phobius"/>
    </source>
</evidence>
<keyword evidence="6" id="KW-0479">Metal-binding</keyword>
<evidence type="ECO:0000256" key="4">
    <source>
        <dbReference type="ARBA" id="ARBA00022519"/>
    </source>
</evidence>
<evidence type="ECO:0000256" key="2">
    <source>
        <dbReference type="ARBA" id="ARBA00010823"/>
    </source>
</evidence>
<feature type="transmembrane region" description="Helical" evidence="12">
    <location>
        <begin position="112"/>
        <end position="133"/>
    </location>
</feature>
<evidence type="ECO:0000256" key="7">
    <source>
        <dbReference type="ARBA" id="ARBA00022989"/>
    </source>
</evidence>
<evidence type="ECO:0000313" key="14">
    <source>
        <dbReference type="EMBL" id="MCT7357789.1"/>
    </source>
</evidence>
<dbReference type="GO" id="GO:0046872">
    <property type="term" value="F:metal ion binding"/>
    <property type="evidence" value="ECO:0007669"/>
    <property type="project" value="UniProtKB-KW"/>
</dbReference>
<accession>A0A9X2WC93</accession>
<dbReference type="AlphaFoldDB" id="A0A9X2WC93"/>
<dbReference type="PANTHER" id="PTHR38674">
    <property type="entry name" value="ALKANE 1-MONOOXYGENASE 1"/>
    <property type="match status" value="1"/>
</dbReference>
<evidence type="ECO:0000259" key="13">
    <source>
        <dbReference type="Pfam" id="PF00487"/>
    </source>
</evidence>
<name>A0A9X2WC93_9GAMM</name>
<dbReference type="EMBL" id="JAOANI010000007">
    <property type="protein sequence ID" value="MCT7357789.1"/>
    <property type="molecule type" value="Genomic_DNA"/>
</dbReference>
<evidence type="ECO:0000256" key="5">
    <source>
        <dbReference type="ARBA" id="ARBA00022692"/>
    </source>
</evidence>
<keyword evidence="8" id="KW-0560">Oxidoreductase</keyword>
<dbReference type="Pfam" id="PF00487">
    <property type="entry name" value="FA_desaturase"/>
    <property type="match status" value="1"/>
</dbReference>
<keyword evidence="10" id="KW-0503">Monooxygenase</keyword>
<sequence>MFKYAKYTLFHMLTIPFAIGLTLGGDWMYLGLAAAAGFVILGDLLFGDDTVEPVYGHEWILNLQLYSSLVLIFAMNFLMVWTVADIDVLGYGAFVQQLTGYDAAAARADNTLLQYAVAILSCGLLSSVVGTIVGHELTHRTWDPVAMFIGRWLLAFSWDTGFSIEHVYGHHIYVSTVGDPATAPRGRNVYFHILASTWKGNISAWKLEKQRLQKKRLPVFSHHNLYIRGLLMSLLLEIAAFAMAGWIGVLVFTASALIAKAFLEIVNFMEHYGMVRNPKTPVQPYHSWNTNKRVSSWATFNLTRHSHHHAEGDVPFHKLRSYQDAPMMVNGYLTTIFLTLIPPLWNRIMVPKVLDWDRRYATAEELELAMAANKRSGIKEFMQQDYRELIAAKKSGFEKTAKAA</sequence>
<evidence type="ECO:0000256" key="9">
    <source>
        <dbReference type="ARBA" id="ARBA00023004"/>
    </source>
</evidence>
<keyword evidence="4" id="KW-0997">Cell inner membrane</keyword>
<evidence type="ECO:0000256" key="8">
    <source>
        <dbReference type="ARBA" id="ARBA00023002"/>
    </source>
</evidence>
<comment type="subcellular location">
    <subcellularLocation>
        <location evidence="1">Cell inner membrane</location>
        <topology evidence="1">Multi-pass membrane protein</topology>
    </subcellularLocation>
</comment>
<keyword evidence="15" id="KW-1185">Reference proteome</keyword>
<dbReference type="CDD" id="cd03512">
    <property type="entry name" value="Alkane-hydroxylase"/>
    <property type="match status" value="1"/>
</dbReference>
<protein>
    <submittedName>
        <fullName evidence="14">Alkane 1-monooxygenase</fullName>
    </submittedName>
</protein>
<organism evidence="14 15">
    <name type="scientific">Thalassolituus pacificus</name>
    <dbReference type="NCBI Taxonomy" id="2975440"/>
    <lineage>
        <taxon>Bacteria</taxon>
        <taxon>Pseudomonadati</taxon>
        <taxon>Pseudomonadota</taxon>
        <taxon>Gammaproteobacteria</taxon>
        <taxon>Oceanospirillales</taxon>
        <taxon>Oceanospirillaceae</taxon>
        <taxon>Thalassolituus</taxon>
    </lineage>
</organism>
<comment type="caution">
    <text evidence="14">The sequence shown here is derived from an EMBL/GenBank/DDBJ whole genome shotgun (WGS) entry which is preliminary data.</text>
</comment>
<reference evidence="14" key="1">
    <citation type="journal article" date="2022" name="Front. Microbiol.">
        <title>Genome-based taxonomic rearrangement of Oceanobacter-related bacteria including the description of Thalassolituus hydrocarbonoclasticus sp. nov. and Thalassolituus pacificus sp. nov. and emended description of the genus Thalassolituus.</title>
        <authorList>
            <person name="Dong C."/>
            <person name="Wei L."/>
            <person name="Wang J."/>
            <person name="Lai Q."/>
            <person name="Huang Z."/>
            <person name="Shao Z."/>
        </authorList>
    </citation>
    <scope>NUCLEOTIDE SEQUENCE</scope>
    <source>
        <strain evidence="14">59MF3M-4</strain>
    </source>
</reference>
<reference evidence="14" key="2">
    <citation type="submission" date="2022-08" db="EMBL/GenBank/DDBJ databases">
        <authorList>
            <person name="Dong C."/>
        </authorList>
    </citation>
    <scope>NUCLEOTIDE SEQUENCE</scope>
    <source>
        <strain evidence="14">59MF3M-4</strain>
    </source>
</reference>
<feature type="transmembrane region" description="Helical" evidence="12">
    <location>
        <begin position="7"/>
        <end position="23"/>
    </location>
</feature>
<dbReference type="GO" id="GO:0006629">
    <property type="term" value="P:lipid metabolic process"/>
    <property type="evidence" value="ECO:0007669"/>
    <property type="project" value="InterPro"/>
</dbReference>
<gene>
    <name evidence="14" type="ORF">NYR02_01980</name>
</gene>
<proteinExistence type="inferred from homology"/>
<evidence type="ECO:0000256" key="1">
    <source>
        <dbReference type="ARBA" id="ARBA00004429"/>
    </source>
</evidence>
<dbReference type="PANTHER" id="PTHR38674:SF1">
    <property type="entry name" value="ALKANE 1-MONOOXYGENASE 1"/>
    <property type="match status" value="1"/>
</dbReference>
<keyword evidence="9" id="KW-0408">Iron</keyword>
<keyword evidence="5 12" id="KW-0812">Transmembrane</keyword>
<feature type="transmembrane region" description="Helical" evidence="12">
    <location>
        <begin position="59"/>
        <end position="84"/>
    </location>
</feature>
<dbReference type="InterPro" id="IPR033885">
    <property type="entry name" value="AlkB/XylM"/>
</dbReference>
<dbReference type="RefSeq" id="WP_260974719.1">
    <property type="nucleotide sequence ID" value="NZ_JAOANI010000007.1"/>
</dbReference>
<dbReference type="GO" id="GO:0004497">
    <property type="term" value="F:monooxygenase activity"/>
    <property type="evidence" value="ECO:0007669"/>
    <property type="project" value="UniProtKB-KW"/>
</dbReference>
<comment type="similarity">
    <text evidence="2">Belongs to the fatty acid desaturase type 1 family. AlkB subfamily.</text>
</comment>
<dbReference type="Proteomes" id="UP001147830">
    <property type="component" value="Unassembled WGS sequence"/>
</dbReference>
<evidence type="ECO:0000313" key="15">
    <source>
        <dbReference type="Proteomes" id="UP001147830"/>
    </source>
</evidence>
<keyword evidence="7 12" id="KW-1133">Transmembrane helix</keyword>
<feature type="transmembrane region" description="Helical" evidence="12">
    <location>
        <begin position="327"/>
        <end position="345"/>
    </location>
</feature>
<keyword evidence="3" id="KW-1003">Cell membrane</keyword>
<feature type="domain" description="Fatty acid desaturase" evidence="13">
    <location>
        <begin position="113"/>
        <end position="324"/>
    </location>
</feature>